<sequence>MVWFGPARKKIHCNHISAHSHSITLLIERYQITDDSAIPHRDISCRRRPQSLALAPPPLLHAFHLRRFSARDALKISRWLQRRRVKEKDMQELKRKIYSGRGSLGEEEERSKTSTRLQVQGDLKGVAKNVGKMAEVMEREAAIQEKVMNNDPQQMLREKAVAELWKLGFTGTEQIKVATVF</sequence>
<evidence type="ECO:0000313" key="3">
    <source>
        <dbReference type="Proteomes" id="UP000636709"/>
    </source>
</evidence>
<reference evidence="2" key="1">
    <citation type="submission" date="2020-07" db="EMBL/GenBank/DDBJ databases">
        <title>Genome sequence and genetic diversity analysis of an under-domesticated orphan crop, white fonio (Digitaria exilis).</title>
        <authorList>
            <person name="Bennetzen J.L."/>
            <person name="Chen S."/>
            <person name="Ma X."/>
            <person name="Wang X."/>
            <person name="Yssel A.E.J."/>
            <person name="Chaluvadi S.R."/>
            <person name="Johnson M."/>
            <person name="Gangashetty P."/>
            <person name="Hamidou F."/>
            <person name="Sanogo M.D."/>
            <person name="Zwaenepoel A."/>
            <person name="Wallace J."/>
            <person name="Van De Peer Y."/>
            <person name="Van Deynze A."/>
        </authorList>
    </citation>
    <scope>NUCLEOTIDE SEQUENCE</scope>
    <source>
        <tissue evidence="2">Leaves</tissue>
    </source>
</reference>
<keyword evidence="3" id="KW-1185">Reference proteome</keyword>
<dbReference type="AlphaFoldDB" id="A0A835A7D1"/>
<evidence type="ECO:0000313" key="2">
    <source>
        <dbReference type="EMBL" id="KAF8657631.1"/>
    </source>
</evidence>
<evidence type="ECO:0000259" key="1">
    <source>
        <dbReference type="Pfam" id="PF23950"/>
    </source>
</evidence>
<comment type="caution">
    <text evidence="2">The sequence shown here is derived from an EMBL/GenBank/DDBJ whole genome shotgun (WGS) entry which is preliminary data.</text>
</comment>
<dbReference type="Pfam" id="PF23950">
    <property type="entry name" value="MLLE_2"/>
    <property type="match status" value="1"/>
</dbReference>
<feature type="domain" description="MLLE-like" evidence="1">
    <location>
        <begin position="152"/>
        <end position="181"/>
    </location>
</feature>
<organism evidence="2 3">
    <name type="scientific">Digitaria exilis</name>
    <dbReference type="NCBI Taxonomy" id="1010633"/>
    <lineage>
        <taxon>Eukaryota</taxon>
        <taxon>Viridiplantae</taxon>
        <taxon>Streptophyta</taxon>
        <taxon>Embryophyta</taxon>
        <taxon>Tracheophyta</taxon>
        <taxon>Spermatophyta</taxon>
        <taxon>Magnoliopsida</taxon>
        <taxon>Liliopsida</taxon>
        <taxon>Poales</taxon>
        <taxon>Poaceae</taxon>
        <taxon>PACMAD clade</taxon>
        <taxon>Panicoideae</taxon>
        <taxon>Panicodae</taxon>
        <taxon>Paniceae</taxon>
        <taxon>Anthephorinae</taxon>
        <taxon>Digitaria</taxon>
    </lineage>
</organism>
<gene>
    <name evidence="2" type="ORF">HU200_059781</name>
</gene>
<dbReference type="Proteomes" id="UP000636709">
    <property type="component" value="Unassembled WGS sequence"/>
</dbReference>
<protein>
    <recommendedName>
        <fullName evidence="1">MLLE-like domain-containing protein</fullName>
    </recommendedName>
</protein>
<dbReference type="EMBL" id="JACEFO010002487">
    <property type="protein sequence ID" value="KAF8657631.1"/>
    <property type="molecule type" value="Genomic_DNA"/>
</dbReference>
<name>A0A835A7D1_9POAL</name>
<proteinExistence type="predicted"/>
<accession>A0A835A7D1</accession>
<dbReference type="InterPro" id="IPR056623">
    <property type="entry name" value="MLLE_2"/>
</dbReference>